<evidence type="ECO:0000256" key="1">
    <source>
        <dbReference type="SAM" id="MobiDB-lite"/>
    </source>
</evidence>
<accession>A0A4V6D5D0</accession>
<feature type="region of interest" description="Disordered" evidence="1">
    <location>
        <begin position="97"/>
        <end position="170"/>
    </location>
</feature>
<reference evidence="2" key="1">
    <citation type="submission" date="2019-03" db="EMBL/GenBank/DDBJ databases">
        <title>WGS assembly of Setaria viridis.</title>
        <authorList>
            <person name="Huang P."/>
            <person name="Jenkins J."/>
            <person name="Grimwood J."/>
            <person name="Barry K."/>
            <person name="Healey A."/>
            <person name="Mamidi S."/>
            <person name="Sreedasyam A."/>
            <person name="Shu S."/>
            <person name="Feldman M."/>
            <person name="Wu J."/>
            <person name="Yu Y."/>
            <person name="Chen C."/>
            <person name="Johnson J."/>
            <person name="Rokhsar D."/>
            <person name="Baxter I."/>
            <person name="Schmutz J."/>
            <person name="Brutnell T."/>
            <person name="Kellogg E."/>
        </authorList>
    </citation>
    <scope>NUCLEOTIDE SEQUENCE [LARGE SCALE GENOMIC DNA]</scope>
</reference>
<evidence type="ECO:0008006" key="4">
    <source>
        <dbReference type="Google" id="ProtNLM"/>
    </source>
</evidence>
<sequence>MAAQEAAADASGPRFAPDDPTLPAPWKALIDGATVNYWNPGTNVTQNEKPGAAAAAPPRRRVLHQQPLRRFRNPHQGFFHSLACSLAKLVGGRTRSAQAWAPAAQQTQQPAHQTTASGRPPHRRRSSSSKMPGGGEDGLQEPRGTKHHVERGGVVVRGPGGGSGGLVRHDHKCCPGDRIVAGRRGAAPVGKIWSGGAPLQRLPEPTGSGLLGNGRRRGRGRCRRGWRARQAAQRGGLLQRRWRLGGEAEALEQEAAALLEGGGPRDPDVVHGGVRRWGLLQVTVGALAAAVVVGVVIGGGGAGGGEDPIQ</sequence>
<dbReference type="Proteomes" id="UP000298652">
    <property type="component" value="Chromosome 6"/>
</dbReference>
<feature type="region of interest" description="Disordered" evidence="1">
    <location>
        <begin position="1"/>
        <end position="23"/>
    </location>
</feature>
<feature type="compositionally biased region" description="Low complexity" evidence="1">
    <location>
        <begin position="97"/>
        <end position="116"/>
    </location>
</feature>
<feature type="region of interest" description="Disordered" evidence="1">
    <location>
        <begin position="41"/>
        <end position="60"/>
    </location>
</feature>
<gene>
    <name evidence="2" type="ORF">SEVIR_6G139000v2</name>
</gene>
<dbReference type="Gramene" id="TKW09996">
    <property type="protein sequence ID" value="TKW09996"/>
    <property type="gene ID" value="SEVIR_6G139000v2"/>
</dbReference>
<keyword evidence="3" id="KW-1185">Reference proteome</keyword>
<protein>
    <recommendedName>
        <fullName evidence="4">WW domain-containing protein</fullName>
    </recommendedName>
</protein>
<organism evidence="2 3">
    <name type="scientific">Setaria viridis</name>
    <name type="common">Green bristlegrass</name>
    <name type="synonym">Setaria italica subsp. viridis</name>
    <dbReference type="NCBI Taxonomy" id="4556"/>
    <lineage>
        <taxon>Eukaryota</taxon>
        <taxon>Viridiplantae</taxon>
        <taxon>Streptophyta</taxon>
        <taxon>Embryophyta</taxon>
        <taxon>Tracheophyta</taxon>
        <taxon>Spermatophyta</taxon>
        <taxon>Magnoliopsida</taxon>
        <taxon>Liliopsida</taxon>
        <taxon>Poales</taxon>
        <taxon>Poaceae</taxon>
        <taxon>PACMAD clade</taxon>
        <taxon>Panicoideae</taxon>
        <taxon>Panicodae</taxon>
        <taxon>Paniceae</taxon>
        <taxon>Cenchrinae</taxon>
        <taxon>Setaria</taxon>
    </lineage>
</organism>
<dbReference type="AlphaFoldDB" id="A0A4V6D5D0"/>
<evidence type="ECO:0000313" key="3">
    <source>
        <dbReference type="Proteomes" id="UP000298652"/>
    </source>
</evidence>
<proteinExistence type="predicted"/>
<name>A0A4V6D5D0_SETVI</name>
<feature type="region of interest" description="Disordered" evidence="1">
    <location>
        <begin position="197"/>
        <end position="219"/>
    </location>
</feature>
<evidence type="ECO:0000313" key="2">
    <source>
        <dbReference type="EMBL" id="TKW09996.1"/>
    </source>
</evidence>
<dbReference type="EMBL" id="CM016557">
    <property type="protein sequence ID" value="TKW09996.1"/>
    <property type="molecule type" value="Genomic_DNA"/>
</dbReference>